<dbReference type="AlphaFoldDB" id="A0AAV5KWZ9"/>
<protein>
    <submittedName>
        <fullName evidence="4">Uncharacterized protein</fullName>
    </submittedName>
</protein>
<dbReference type="FunFam" id="3.40.50.2000:FF:000056">
    <property type="entry name" value="Glycosyltransferase"/>
    <property type="match status" value="1"/>
</dbReference>
<dbReference type="PANTHER" id="PTHR48047">
    <property type="entry name" value="GLYCOSYLTRANSFERASE"/>
    <property type="match status" value="1"/>
</dbReference>
<dbReference type="CDD" id="cd03784">
    <property type="entry name" value="GT1_Gtf-like"/>
    <property type="match status" value="1"/>
</dbReference>
<accession>A0AAV5KWZ9</accession>
<evidence type="ECO:0000313" key="4">
    <source>
        <dbReference type="EMBL" id="GKV29099.1"/>
    </source>
</evidence>
<comment type="caution">
    <text evidence="4">The sequence shown here is derived from an EMBL/GenBank/DDBJ whole genome shotgun (WGS) entry which is preliminary data.</text>
</comment>
<evidence type="ECO:0000256" key="1">
    <source>
        <dbReference type="ARBA" id="ARBA00009995"/>
    </source>
</evidence>
<dbReference type="EMBL" id="BPVZ01000082">
    <property type="protein sequence ID" value="GKV29099.1"/>
    <property type="molecule type" value="Genomic_DNA"/>
</dbReference>
<sequence length="392" mass="43029">MSAVTSPNPHVLVFPYPAQGHMLPLLDLTHQLSLHNLTITIVITPKNLPFLSHLLSSHPSITPLVLPFPSHPSIPAGVEHVKDLGNTGNLPITVSLRKLQDPLVQWFASHPNPPVAIISDFFLGWTQHLAGELNIPRITFYSSGAFLVSVNLYLFSDAEKFKPLKEVEFGTLPGAPVFKEEHLPSIFRFHRRSDPAWELVLDGMIANKRSWGSVFNSFDALEGKYLEHETKEMGHDRVFGLSPLSLTGLDPSARGNADSNPNHRVLTWLEGCPDGSVVYVCFGSQKLLSREQMAALAAGLEKSGTRFVWVVKTGTTQQTESGYGAVPEGFEERVAGRGLVLKEWAPQVLILSHKAVGGFLSHCGWNSVLEAIVGGVMILAWPMEADQFVNAR</sequence>
<dbReference type="SUPFAM" id="SSF53756">
    <property type="entry name" value="UDP-Glycosyltransferase/glycogen phosphorylase"/>
    <property type="match status" value="1"/>
</dbReference>
<keyword evidence="3" id="KW-0808">Transferase</keyword>
<dbReference type="Proteomes" id="UP001054252">
    <property type="component" value="Unassembled WGS sequence"/>
</dbReference>
<reference evidence="4 5" key="1">
    <citation type="journal article" date="2021" name="Commun. Biol.">
        <title>The genome of Shorea leprosula (Dipterocarpaceae) highlights the ecological relevance of drought in aseasonal tropical rainforests.</title>
        <authorList>
            <person name="Ng K.K.S."/>
            <person name="Kobayashi M.J."/>
            <person name="Fawcett J.A."/>
            <person name="Hatakeyama M."/>
            <person name="Paape T."/>
            <person name="Ng C.H."/>
            <person name="Ang C.C."/>
            <person name="Tnah L.H."/>
            <person name="Lee C.T."/>
            <person name="Nishiyama T."/>
            <person name="Sese J."/>
            <person name="O'Brien M.J."/>
            <person name="Copetti D."/>
            <person name="Mohd Noor M.I."/>
            <person name="Ong R.C."/>
            <person name="Putra M."/>
            <person name="Sireger I.Z."/>
            <person name="Indrioko S."/>
            <person name="Kosugi Y."/>
            <person name="Izuno A."/>
            <person name="Isagi Y."/>
            <person name="Lee S.L."/>
            <person name="Shimizu K.K."/>
        </authorList>
    </citation>
    <scope>NUCLEOTIDE SEQUENCE [LARGE SCALE GENOMIC DNA]</scope>
    <source>
        <strain evidence="4">214</strain>
    </source>
</reference>
<evidence type="ECO:0000313" key="5">
    <source>
        <dbReference type="Proteomes" id="UP001054252"/>
    </source>
</evidence>
<dbReference type="InterPro" id="IPR002213">
    <property type="entry name" value="UDP_glucos_trans"/>
</dbReference>
<organism evidence="4 5">
    <name type="scientific">Rubroshorea leprosula</name>
    <dbReference type="NCBI Taxonomy" id="152421"/>
    <lineage>
        <taxon>Eukaryota</taxon>
        <taxon>Viridiplantae</taxon>
        <taxon>Streptophyta</taxon>
        <taxon>Embryophyta</taxon>
        <taxon>Tracheophyta</taxon>
        <taxon>Spermatophyta</taxon>
        <taxon>Magnoliopsida</taxon>
        <taxon>eudicotyledons</taxon>
        <taxon>Gunneridae</taxon>
        <taxon>Pentapetalae</taxon>
        <taxon>rosids</taxon>
        <taxon>malvids</taxon>
        <taxon>Malvales</taxon>
        <taxon>Dipterocarpaceae</taxon>
        <taxon>Rubroshorea</taxon>
    </lineage>
</organism>
<evidence type="ECO:0000256" key="3">
    <source>
        <dbReference type="ARBA" id="ARBA00022679"/>
    </source>
</evidence>
<comment type="similarity">
    <text evidence="1">Belongs to the UDP-glycosyltransferase family.</text>
</comment>
<name>A0AAV5KWZ9_9ROSI</name>
<keyword evidence="5" id="KW-1185">Reference proteome</keyword>
<keyword evidence="2" id="KW-0328">Glycosyltransferase</keyword>
<dbReference type="PANTHER" id="PTHR48047:SF12">
    <property type="entry name" value="UDP-GLYCOSYLTRANSFERASE 89A2-LIKE"/>
    <property type="match status" value="1"/>
</dbReference>
<dbReference type="GO" id="GO:0035251">
    <property type="term" value="F:UDP-glucosyltransferase activity"/>
    <property type="evidence" value="ECO:0007669"/>
    <property type="project" value="TreeGrafter"/>
</dbReference>
<gene>
    <name evidence="4" type="ORF">SLEP1_g38066</name>
</gene>
<proteinExistence type="inferred from homology"/>
<evidence type="ECO:0000256" key="2">
    <source>
        <dbReference type="ARBA" id="ARBA00022676"/>
    </source>
</evidence>
<dbReference type="Gene3D" id="3.40.50.2000">
    <property type="entry name" value="Glycogen Phosphorylase B"/>
    <property type="match status" value="2"/>
</dbReference>
<dbReference type="Pfam" id="PF00201">
    <property type="entry name" value="UDPGT"/>
    <property type="match status" value="1"/>
</dbReference>